<protein>
    <submittedName>
        <fullName evidence="3">Uncharacterized protein</fullName>
    </submittedName>
</protein>
<proteinExistence type="predicted"/>
<comment type="caution">
    <text evidence="3">The sequence shown here is derived from an EMBL/GenBank/DDBJ whole genome shotgun (WGS) entry which is preliminary data.</text>
</comment>
<feature type="domain" description="Transposase IS66 central" evidence="1">
    <location>
        <begin position="2"/>
        <end position="37"/>
    </location>
</feature>
<sequence length="110" mass="12273">MLDGRCELSNNAAERRAKSYAIGRKNSLFHTSVAGAKAGALVYSMIETAKANKLNVFQYLYILLLYMPDHKDDPAAVEILLPWSSFIKEHCTGLIDVETITPENKPQMTL</sequence>
<accession>N2A383</accession>
<dbReference type="Proteomes" id="UP000012589">
    <property type="component" value="Unassembled WGS sequence"/>
</dbReference>
<dbReference type="eggNOG" id="COG4974">
    <property type="taxonomic scope" value="Bacteria"/>
</dbReference>
<evidence type="ECO:0000259" key="1">
    <source>
        <dbReference type="Pfam" id="PF03050"/>
    </source>
</evidence>
<feature type="domain" description="Transposase IS66 C-terminal" evidence="2">
    <location>
        <begin position="44"/>
        <end position="83"/>
    </location>
</feature>
<dbReference type="HOGENOM" id="CLU_023034_5_4_9"/>
<reference evidence="3 4" key="1">
    <citation type="journal article" date="2014" name="Genome Announc.">
        <title>Draft genome sequences of the altered schaedler flora, a defined bacterial community from gnotobiotic mice.</title>
        <authorList>
            <person name="Wannemuehler M.J."/>
            <person name="Overstreet A.M."/>
            <person name="Ward D.V."/>
            <person name="Phillips G.J."/>
        </authorList>
    </citation>
    <scope>NUCLEOTIDE SEQUENCE [LARGE SCALE GENOMIC DNA]</scope>
    <source>
        <strain evidence="3 4">ASF492</strain>
    </source>
</reference>
<dbReference type="EMBL" id="AQFT01000102">
    <property type="protein sequence ID" value="EMZ23817.1"/>
    <property type="molecule type" value="Genomic_DNA"/>
</dbReference>
<dbReference type="Pfam" id="PF03050">
    <property type="entry name" value="DDE_Tnp_IS66"/>
    <property type="match status" value="1"/>
</dbReference>
<evidence type="ECO:0000313" key="3">
    <source>
        <dbReference type="EMBL" id="EMZ23817.1"/>
    </source>
</evidence>
<dbReference type="PATRIC" id="fig|1235802.3.peg.3701"/>
<evidence type="ECO:0000313" key="4">
    <source>
        <dbReference type="Proteomes" id="UP000012589"/>
    </source>
</evidence>
<dbReference type="STRING" id="1235802.C823_03511"/>
<organism evidence="3 4">
    <name type="scientific">Eubacterium plexicaudatum ASF492</name>
    <dbReference type="NCBI Taxonomy" id="1235802"/>
    <lineage>
        <taxon>Bacteria</taxon>
        <taxon>Bacillati</taxon>
        <taxon>Bacillota</taxon>
        <taxon>Clostridia</taxon>
        <taxon>Eubacteriales</taxon>
        <taxon>Eubacteriaceae</taxon>
        <taxon>Eubacterium</taxon>
    </lineage>
</organism>
<dbReference type="AlphaFoldDB" id="N2A383"/>
<evidence type="ECO:0000259" key="2">
    <source>
        <dbReference type="Pfam" id="PF13817"/>
    </source>
</evidence>
<keyword evidence="4" id="KW-1185">Reference proteome</keyword>
<dbReference type="InterPro" id="IPR004291">
    <property type="entry name" value="Transposase_IS66_central"/>
</dbReference>
<gene>
    <name evidence="3" type="ORF">C823_03511</name>
</gene>
<dbReference type="InterPro" id="IPR039552">
    <property type="entry name" value="IS66_C"/>
</dbReference>
<dbReference type="Pfam" id="PF13817">
    <property type="entry name" value="DDE_Tnp_IS66_C"/>
    <property type="match status" value="1"/>
</dbReference>
<name>N2A383_9FIRM</name>
<dbReference type="OrthoDB" id="9760067at2"/>